<comment type="similarity">
    <text evidence="1">Belongs to the AB hydrolase superfamily.</text>
</comment>
<dbReference type="AlphaFoldDB" id="L1MDB7"/>
<dbReference type="PANTHER" id="PTHR22946:SF0">
    <property type="entry name" value="DIENELACTONE HYDROLASE DOMAIN-CONTAINING PROTEIN"/>
    <property type="match status" value="1"/>
</dbReference>
<dbReference type="InterPro" id="IPR050261">
    <property type="entry name" value="FrsA_esterase"/>
</dbReference>
<accession>L1MDB7</accession>
<dbReference type="HOGENOM" id="CLU_048353_1_0_11"/>
<gene>
    <name evidence="3" type="ORF">HMPREF9997_02073</name>
</gene>
<proteinExistence type="inferred from homology"/>
<reference evidence="3 4" key="1">
    <citation type="submission" date="2012-05" db="EMBL/GenBank/DDBJ databases">
        <authorList>
            <person name="Weinstock G."/>
            <person name="Sodergren E."/>
            <person name="Lobos E.A."/>
            <person name="Fulton L."/>
            <person name="Fulton R."/>
            <person name="Courtney L."/>
            <person name="Fronick C."/>
            <person name="O'Laughlin M."/>
            <person name="Godfrey J."/>
            <person name="Wilson R.M."/>
            <person name="Miner T."/>
            <person name="Farmer C."/>
            <person name="Delehaunty K."/>
            <person name="Cordes M."/>
            <person name="Minx P."/>
            <person name="Tomlinson C."/>
            <person name="Chen J."/>
            <person name="Wollam A."/>
            <person name="Pepin K.H."/>
            <person name="Bhonagiri V."/>
            <person name="Zhang X."/>
            <person name="Suruliraj S."/>
            <person name="Warren W."/>
            <person name="Mitreva M."/>
            <person name="Mardis E.R."/>
            <person name="Wilson R.K."/>
        </authorList>
    </citation>
    <scope>NUCLEOTIDE SEQUENCE [LARGE SCALE GENOMIC DNA]</scope>
    <source>
        <strain evidence="3 4">F0235</strain>
    </source>
</reference>
<evidence type="ECO:0000259" key="2">
    <source>
        <dbReference type="Pfam" id="PF00326"/>
    </source>
</evidence>
<dbReference type="InterPro" id="IPR029058">
    <property type="entry name" value="AB_hydrolase_fold"/>
</dbReference>
<dbReference type="Gene3D" id="3.40.50.1820">
    <property type="entry name" value="alpha/beta hydrolase"/>
    <property type="match status" value="1"/>
</dbReference>
<dbReference type="Proteomes" id="UP000010445">
    <property type="component" value="Unassembled WGS sequence"/>
</dbReference>
<dbReference type="EMBL" id="AMEM01000033">
    <property type="protein sequence ID" value="EKX88964.1"/>
    <property type="molecule type" value="Genomic_DNA"/>
</dbReference>
<dbReference type="GO" id="GO:0006508">
    <property type="term" value="P:proteolysis"/>
    <property type="evidence" value="ECO:0007669"/>
    <property type="project" value="InterPro"/>
</dbReference>
<dbReference type="PANTHER" id="PTHR22946">
    <property type="entry name" value="DIENELACTONE HYDROLASE DOMAIN-CONTAINING PROTEIN-RELATED"/>
    <property type="match status" value="1"/>
</dbReference>
<name>L1MDB7_9CORY</name>
<keyword evidence="4" id="KW-1185">Reference proteome</keyword>
<protein>
    <recommendedName>
        <fullName evidence="2">Peptidase S9 prolyl oligopeptidase catalytic domain-containing protein</fullName>
    </recommendedName>
</protein>
<dbReference type="eggNOG" id="COG1073">
    <property type="taxonomic scope" value="Bacteria"/>
</dbReference>
<dbReference type="STRING" id="1035195.HMPREF9997_02073"/>
<evidence type="ECO:0000313" key="4">
    <source>
        <dbReference type="Proteomes" id="UP000010445"/>
    </source>
</evidence>
<sequence>MQDILAQHGIVVFSYDFSGGSGYVPGQSEGDMTDMSVFTEVQNLRDALKEVEKLTYVDSRRIYLIGASQGGVVTTLVANQHPAGVQGIVLLYPAFSLFDDAHKRFPTEADIPNTYDLMGLTVGRRYFTDIYNVDIYKHMSKFSGNVLIFHGAADELVSISYSERAAKTFTTATLKPIDGEGHGFSYQTQEIVADATLKMINS</sequence>
<comment type="caution">
    <text evidence="3">The sequence shown here is derived from an EMBL/GenBank/DDBJ whole genome shotgun (WGS) entry which is preliminary data.</text>
</comment>
<evidence type="ECO:0000256" key="1">
    <source>
        <dbReference type="ARBA" id="ARBA00008645"/>
    </source>
</evidence>
<dbReference type="Pfam" id="PF00326">
    <property type="entry name" value="Peptidase_S9"/>
    <property type="match status" value="1"/>
</dbReference>
<dbReference type="SUPFAM" id="SSF53474">
    <property type="entry name" value="alpha/beta-Hydrolases"/>
    <property type="match status" value="1"/>
</dbReference>
<dbReference type="InterPro" id="IPR001375">
    <property type="entry name" value="Peptidase_S9_cat"/>
</dbReference>
<organism evidence="3 4">
    <name type="scientific">Corynebacterium durum F0235</name>
    <dbReference type="NCBI Taxonomy" id="1035195"/>
    <lineage>
        <taxon>Bacteria</taxon>
        <taxon>Bacillati</taxon>
        <taxon>Actinomycetota</taxon>
        <taxon>Actinomycetes</taxon>
        <taxon>Mycobacteriales</taxon>
        <taxon>Corynebacteriaceae</taxon>
        <taxon>Corynebacterium</taxon>
    </lineage>
</organism>
<dbReference type="GO" id="GO:0008236">
    <property type="term" value="F:serine-type peptidase activity"/>
    <property type="evidence" value="ECO:0007669"/>
    <property type="project" value="InterPro"/>
</dbReference>
<feature type="domain" description="Peptidase S9 prolyl oligopeptidase catalytic" evidence="2">
    <location>
        <begin position="4"/>
        <end position="191"/>
    </location>
</feature>
<dbReference type="PATRIC" id="fig|1035195.3.peg.1857"/>
<evidence type="ECO:0000313" key="3">
    <source>
        <dbReference type="EMBL" id="EKX88964.1"/>
    </source>
</evidence>